<evidence type="ECO:0000256" key="9">
    <source>
        <dbReference type="ARBA" id="ARBA00023012"/>
    </source>
</evidence>
<dbReference type="PROSITE" id="PS50109">
    <property type="entry name" value="HIS_KIN"/>
    <property type="match status" value="1"/>
</dbReference>
<dbReference type="InterPro" id="IPR050428">
    <property type="entry name" value="TCS_sensor_his_kinase"/>
</dbReference>
<organism evidence="15 16">
    <name type="scientific">Ferrimicrobium acidiphilum</name>
    <dbReference type="NCBI Taxonomy" id="121039"/>
    <lineage>
        <taxon>Bacteria</taxon>
        <taxon>Bacillati</taxon>
        <taxon>Actinomycetota</taxon>
        <taxon>Acidimicrobiia</taxon>
        <taxon>Acidimicrobiales</taxon>
        <taxon>Acidimicrobiaceae</taxon>
        <taxon>Ferrimicrobium</taxon>
    </lineage>
</organism>
<dbReference type="InterPro" id="IPR003660">
    <property type="entry name" value="HAMP_dom"/>
</dbReference>
<evidence type="ECO:0000256" key="3">
    <source>
        <dbReference type="ARBA" id="ARBA00012438"/>
    </source>
</evidence>
<evidence type="ECO:0000256" key="1">
    <source>
        <dbReference type="ARBA" id="ARBA00000085"/>
    </source>
</evidence>
<name>A0ABV3Y3H5_9ACTN</name>
<dbReference type="SMART" id="SM00388">
    <property type="entry name" value="HisKA"/>
    <property type="match status" value="1"/>
</dbReference>
<evidence type="ECO:0000256" key="6">
    <source>
        <dbReference type="ARBA" id="ARBA00022692"/>
    </source>
</evidence>
<dbReference type="InterPro" id="IPR004358">
    <property type="entry name" value="Sig_transdc_His_kin-like_C"/>
</dbReference>
<dbReference type="RefSeq" id="WP_298405208.1">
    <property type="nucleotide sequence ID" value="NZ_JBFSHR010000010.1"/>
</dbReference>
<dbReference type="Gene3D" id="3.30.565.10">
    <property type="entry name" value="Histidine kinase-like ATPase, C-terminal domain"/>
    <property type="match status" value="1"/>
</dbReference>
<feature type="domain" description="HAMP" evidence="14">
    <location>
        <begin position="234"/>
        <end position="287"/>
    </location>
</feature>
<dbReference type="SMART" id="SM00304">
    <property type="entry name" value="HAMP"/>
    <property type="match status" value="1"/>
</dbReference>
<keyword evidence="6 12" id="KW-0812">Transmembrane</keyword>
<evidence type="ECO:0000259" key="14">
    <source>
        <dbReference type="PROSITE" id="PS50885"/>
    </source>
</evidence>
<reference evidence="15 16" key="1">
    <citation type="submission" date="2024-07" db="EMBL/GenBank/DDBJ databases">
        <title>Draft Genome Sequence of Ferrimicrobium acidiphilum Strain YE2023, Isolated from a Pulp of Bioleach Reactor.</title>
        <authorList>
            <person name="Elkina Y.A."/>
            <person name="Bulaeva A.G."/>
            <person name="Beletsky A.V."/>
            <person name="Mardanov A.V."/>
        </authorList>
    </citation>
    <scope>NUCLEOTIDE SEQUENCE [LARGE SCALE GENOMIC DNA]</scope>
    <source>
        <strain evidence="15 16">YE2023</strain>
    </source>
</reference>
<dbReference type="GO" id="GO:0016301">
    <property type="term" value="F:kinase activity"/>
    <property type="evidence" value="ECO:0007669"/>
    <property type="project" value="UniProtKB-KW"/>
</dbReference>
<proteinExistence type="predicted"/>
<dbReference type="InterPro" id="IPR003661">
    <property type="entry name" value="HisK_dim/P_dom"/>
</dbReference>
<dbReference type="SUPFAM" id="SSF55874">
    <property type="entry name" value="ATPase domain of HSP90 chaperone/DNA topoisomerase II/histidine kinase"/>
    <property type="match status" value="1"/>
</dbReference>
<comment type="subcellular location">
    <subcellularLocation>
        <location evidence="2">Cell membrane</location>
    </subcellularLocation>
</comment>
<evidence type="ECO:0000256" key="7">
    <source>
        <dbReference type="ARBA" id="ARBA00022777"/>
    </source>
</evidence>
<sequence>MKLASMERLDQVSKTRFPPIRWVGRQLASVRKRTTIAATVVVGSVLLAAFIGVGVTLRAALTRNVVNTAKNEADDIVLLVKDGHLPNPLPIPRGDLAAQVVTSKGVVVAYSPNLKGAKALRMPNQVPSRGIVQTEYSSRANRLAINGNVDHHTVFVADRVEVPTFLVGVIARSNTSGDSHLMAGSAGKPTTFYVYTIASLSSVDASVAALKREFFIVYPLILAVVALSTWILSRRALAPVDQIRRDVEEITSLNLSNRVFQPEGDDEIARLATTMNSMLARLDAAAEQQKQFIADASHELKSPLSALRASLEVGLLHSDMTDWHQTASIALRESERMQRLIEDLLTLAKAEAHVQAVQATVDLDELCREEVQRIRRTHPGVNIDMSKVSAVRLLADPEQIRSIVRNLIENAVRYAKTTVVVLAVADDKYATFAVADDGPGIPPERRDAVFERFTRLDPARSRLQGGSGLGLPIVRSLVELLGGTVTIGTSDMQGAYFNVRLPLMTEGHGTAETPYDPQPTVAQPLSAPMKETV</sequence>
<dbReference type="PANTHER" id="PTHR45436:SF5">
    <property type="entry name" value="SENSOR HISTIDINE KINASE TRCS"/>
    <property type="match status" value="1"/>
</dbReference>
<dbReference type="PANTHER" id="PTHR45436">
    <property type="entry name" value="SENSOR HISTIDINE KINASE YKOH"/>
    <property type="match status" value="1"/>
</dbReference>
<evidence type="ECO:0000256" key="5">
    <source>
        <dbReference type="ARBA" id="ARBA00022679"/>
    </source>
</evidence>
<dbReference type="Pfam" id="PF00672">
    <property type="entry name" value="HAMP"/>
    <property type="match status" value="1"/>
</dbReference>
<keyword evidence="8 12" id="KW-1133">Transmembrane helix</keyword>
<dbReference type="SUPFAM" id="SSF47384">
    <property type="entry name" value="Homodimeric domain of signal transducing histidine kinase"/>
    <property type="match status" value="1"/>
</dbReference>
<dbReference type="PRINTS" id="PR00344">
    <property type="entry name" value="BCTRLSENSOR"/>
</dbReference>
<dbReference type="SUPFAM" id="SSF158472">
    <property type="entry name" value="HAMP domain-like"/>
    <property type="match status" value="1"/>
</dbReference>
<feature type="region of interest" description="Disordered" evidence="11">
    <location>
        <begin position="508"/>
        <end position="533"/>
    </location>
</feature>
<gene>
    <name evidence="15" type="ORF">AB6A68_04390</name>
</gene>
<evidence type="ECO:0000256" key="2">
    <source>
        <dbReference type="ARBA" id="ARBA00004236"/>
    </source>
</evidence>
<dbReference type="Gene3D" id="1.10.287.130">
    <property type="match status" value="1"/>
</dbReference>
<keyword evidence="4" id="KW-0597">Phosphoprotein</keyword>
<dbReference type="CDD" id="cd06225">
    <property type="entry name" value="HAMP"/>
    <property type="match status" value="1"/>
</dbReference>
<accession>A0ABV3Y3H5</accession>
<evidence type="ECO:0000256" key="8">
    <source>
        <dbReference type="ARBA" id="ARBA00022989"/>
    </source>
</evidence>
<comment type="catalytic activity">
    <reaction evidence="1">
        <text>ATP + protein L-histidine = ADP + protein N-phospho-L-histidine.</text>
        <dbReference type="EC" id="2.7.13.3"/>
    </reaction>
</comment>
<dbReference type="Proteomes" id="UP001560267">
    <property type="component" value="Unassembled WGS sequence"/>
</dbReference>
<dbReference type="InterPro" id="IPR036097">
    <property type="entry name" value="HisK_dim/P_sf"/>
</dbReference>
<dbReference type="Pfam" id="PF00512">
    <property type="entry name" value="HisKA"/>
    <property type="match status" value="1"/>
</dbReference>
<evidence type="ECO:0000256" key="4">
    <source>
        <dbReference type="ARBA" id="ARBA00022553"/>
    </source>
</evidence>
<feature type="transmembrane region" description="Helical" evidence="12">
    <location>
        <begin position="36"/>
        <end position="61"/>
    </location>
</feature>
<dbReference type="PROSITE" id="PS50885">
    <property type="entry name" value="HAMP"/>
    <property type="match status" value="1"/>
</dbReference>
<comment type="caution">
    <text evidence="15">The sequence shown here is derived from an EMBL/GenBank/DDBJ whole genome shotgun (WGS) entry which is preliminary data.</text>
</comment>
<feature type="domain" description="Histidine kinase" evidence="13">
    <location>
        <begin position="295"/>
        <end position="505"/>
    </location>
</feature>
<keyword evidence="9" id="KW-0902">Two-component regulatory system</keyword>
<keyword evidence="7 15" id="KW-0418">Kinase</keyword>
<keyword evidence="5" id="KW-0808">Transferase</keyword>
<dbReference type="EC" id="2.7.13.3" evidence="3"/>
<dbReference type="Gene3D" id="6.10.340.10">
    <property type="match status" value="1"/>
</dbReference>
<evidence type="ECO:0000256" key="10">
    <source>
        <dbReference type="ARBA" id="ARBA00023136"/>
    </source>
</evidence>
<keyword evidence="10 12" id="KW-0472">Membrane</keyword>
<dbReference type="SMART" id="SM00387">
    <property type="entry name" value="HATPase_c"/>
    <property type="match status" value="1"/>
</dbReference>
<keyword evidence="16" id="KW-1185">Reference proteome</keyword>
<dbReference type="EMBL" id="JBFSHR010000010">
    <property type="protein sequence ID" value="MEX6429073.1"/>
    <property type="molecule type" value="Genomic_DNA"/>
</dbReference>
<evidence type="ECO:0000256" key="11">
    <source>
        <dbReference type="SAM" id="MobiDB-lite"/>
    </source>
</evidence>
<evidence type="ECO:0000256" key="12">
    <source>
        <dbReference type="SAM" id="Phobius"/>
    </source>
</evidence>
<dbReference type="InterPro" id="IPR003594">
    <property type="entry name" value="HATPase_dom"/>
</dbReference>
<dbReference type="InterPro" id="IPR036890">
    <property type="entry name" value="HATPase_C_sf"/>
</dbReference>
<dbReference type="InterPro" id="IPR005467">
    <property type="entry name" value="His_kinase_dom"/>
</dbReference>
<dbReference type="Pfam" id="PF02518">
    <property type="entry name" value="HATPase_c"/>
    <property type="match status" value="1"/>
</dbReference>
<dbReference type="CDD" id="cd00075">
    <property type="entry name" value="HATPase"/>
    <property type="match status" value="1"/>
</dbReference>
<evidence type="ECO:0000259" key="13">
    <source>
        <dbReference type="PROSITE" id="PS50109"/>
    </source>
</evidence>
<evidence type="ECO:0000313" key="15">
    <source>
        <dbReference type="EMBL" id="MEX6429073.1"/>
    </source>
</evidence>
<evidence type="ECO:0000313" key="16">
    <source>
        <dbReference type="Proteomes" id="UP001560267"/>
    </source>
</evidence>
<dbReference type="CDD" id="cd00082">
    <property type="entry name" value="HisKA"/>
    <property type="match status" value="1"/>
</dbReference>
<feature type="transmembrane region" description="Helical" evidence="12">
    <location>
        <begin position="216"/>
        <end position="233"/>
    </location>
</feature>
<protein>
    <recommendedName>
        <fullName evidence="3">histidine kinase</fullName>
        <ecNumber evidence="3">2.7.13.3</ecNumber>
    </recommendedName>
</protein>